<evidence type="ECO:0000256" key="4">
    <source>
        <dbReference type="PROSITE-ProRule" id="PRU01240"/>
    </source>
</evidence>
<gene>
    <name evidence="8" type="primary">prcA</name>
    <name evidence="8" type="ORF">Rcae01_03498</name>
</gene>
<feature type="region of interest" description="Disordered" evidence="6">
    <location>
        <begin position="241"/>
        <end position="261"/>
    </location>
</feature>
<name>A0ABP9VUW2_9BACT</name>
<dbReference type="PROSITE" id="PS51892">
    <property type="entry name" value="SUBTILASE"/>
    <property type="match status" value="1"/>
</dbReference>
<feature type="active site" description="Charge relay system" evidence="4">
    <location>
        <position position="269"/>
    </location>
</feature>
<protein>
    <submittedName>
        <fullName evidence="8">Calcium-dependent protease</fullName>
    </submittedName>
</protein>
<reference evidence="8 9" key="1">
    <citation type="submission" date="2024-02" db="EMBL/GenBank/DDBJ databases">
        <title>Rhodopirellula caenicola NBRC 110016.</title>
        <authorList>
            <person name="Ichikawa N."/>
            <person name="Katano-Makiyama Y."/>
            <person name="Hidaka K."/>
        </authorList>
    </citation>
    <scope>NUCLEOTIDE SEQUENCE [LARGE SCALE GENOMIC DNA]</scope>
    <source>
        <strain evidence="8 9">NBRC 110016</strain>
    </source>
</reference>
<dbReference type="SUPFAM" id="SSF49785">
    <property type="entry name" value="Galactose-binding domain-like"/>
    <property type="match status" value="1"/>
</dbReference>
<evidence type="ECO:0000313" key="9">
    <source>
        <dbReference type="Proteomes" id="UP001416858"/>
    </source>
</evidence>
<comment type="caution">
    <text evidence="8">The sequence shown here is derived from an EMBL/GenBank/DDBJ whole genome shotgun (WGS) entry which is preliminary data.</text>
</comment>
<dbReference type="Proteomes" id="UP001416858">
    <property type="component" value="Unassembled WGS sequence"/>
</dbReference>
<dbReference type="PROSITE" id="PS00136">
    <property type="entry name" value="SUBTILASE_ASP"/>
    <property type="match status" value="1"/>
</dbReference>
<dbReference type="SUPFAM" id="SSF52743">
    <property type="entry name" value="Subtilisin-like"/>
    <property type="match status" value="1"/>
</dbReference>
<dbReference type="PROSITE" id="PS00137">
    <property type="entry name" value="SUBTILASE_HIS"/>
    <property type="match status" value="1"/>
</dbReference>
<feature type="active site" description="Charge relay system" evidence="4">
    <location>
        <position position="472"/>
    </location>
</feature>
<dbReference type="Gene3D" id="2.60.120.260">
    <property type="entry name" value="Galactose-binding domain-like"/>
    <property type="match status" value="1"/>
</dbReference>
<dbReference type="RefSeq" id="WP_345684856.1">
    <property type="nucleotide sequence ID" value="NZ_BAABRO010000007.1"/>
</dbReference>
<keyword evidence="3 4" id="KW-0720">Serine protease</keyword>
<evidence type="ECO:0000256" key="6">
    <source>
        <dbReference type="SAM" id="MobiDB-lite"/>
    </source>
</evidence>
<feature type="region of interest" description="Disordered" evidence="6">
    <location>
        <begin position="673"/>
        <end position="707"/>
    </location>
</feature>
<feature type="domain" description="P/Homo B" evidence="7">
    <location>
        <begin position="542"/>
        <end position="671"/>
    </location>
</feature>
<evidence type="ECO:0000256" key="5">
    <source>
        <dbReference type="RuleBase" id="RU003355"/>
    </source>
</evidence>
<dbReference type="InterPro" id="IPR034054">
    <property type="entry name" value="Pep_S8_PrcA"/>
</dbReference>
<dbReference type="Gene3D" id="3.40.50.200">
    <property type="entry name" value="Peptidase S8/S53 domain"/>
    <property type="match status" value="1"/>
</dbReference>
<feature type="active site" description="Charge relay system" evidence="4">
    <location>
        <position position="227"/>
    </location>
</feature>
<dbReference type="InterPro" id="IPR000209">
    <property type="entry name" value="Peptidase_S8/S53_dom"/>
</dbReference>
<dbReference type="Pfam" id="PF01483">
    <property type="entry name" value="P_proprotein"/>
    <property type="match status" value="1"/>
</dbReference>
<dbReference type="PANTHER" id="PTHR42884:SF14">
    <property type="entry name" value="NEUROENDOCRINE CONVERTASE 1"/>
    <property type="match status" value="1"/>
</dbReference>
<organism evidence="8 9">
    <name type="scientific">Novipirellula caenicola</name>
    <dbReference type="NCBI Taxonomy" id="1536901"/>
    <lineage>
        <taxon>Bacteria</taxon>
        <taxon>Pseudomonadati</taxon>
        <taxon>Planctomycetota</taxon>
        <taxon>Planctomycetia</taxon>
        <taxon>Pirellulales</taxon>
        <taxon>Pirellulaceae</taxon>
        <taxon>Novipirellula</taxon>
    </lineage>
</organism>
<dbReference type="InterPro" id="IPR015500">
    <property type="entry name" value="Peptidase_S8_subtilisin-rel"/>
</dbReference>
<dbReference type="GO" id="GO:0006508">
    <property type="term" value="P:proteolysis"/>
    <property type="evidence" value="ECO:0007669"/>
    <property type="project" value="UniProtKB-KW"/>
</dbReference>
<dbReference type="InterPro" id="IPR022398">
    <property type="entry name" value="Peptidase_S8_His-AS"/>
</dbReference>
<dbReference type="PROSITE" id="PS51829">
    <property type="entry name" value="P_HOMO_B"/>
    <property type="match status" value="1"/>
</dbReference>
<dbReference type="CDD" id="cd07498">
    <property type="entry name" value="Peptidases_S8_15"/>
    <property type="match status" value="1"/>
</dbReference>
<dbReference type="EMBL" id="BAABRO010000007">
    <property type="protein sequence ID" value="GAA5508038.1"/>
    <property type="molecule type" value="Genomic_DNA"/>
</dbReference>
<keyword evidence="1 4" id="KW-0645">Protease</keyword>
<accession>A0ABP9VUW2</accession>
<evidence type="ECO:0000256" key="3">
    <source>
        <dbReference type="ARBA" id="ARBA00022825"/>
    </source>
</evidence>
<dbReference type="PROSITE" id="PS00138">
    <property type="entry name" value="SUBTILASE_SER"/>
    <property type="match status" value="1"/>
</dbReference>
<proteinExistence type="inferred from homology"/>
<dbReference type="InterPro" id="IPR036852">
    <property type="entry name" value="Peptidase_S8/S53_dom_sf"/>
</dbReference>
<dbReference type="PRINTS" id="PR00723">
    <property type="entry name" value="SUBTILISIN"/>
</dbReference>
<evidence type="ECO:0000259" key="7">
    <source>
        <dbReference type="PROSITE" id="PS51829"/>
    </source>
</evidence>
<evidence type="ECO:0000256" key="1">
    <source>
        <dbReference type="ARBA" id="ARBA00022670"/>
    </source>
</evidence>
<dbReference type="InterPro" id="IPR002884">
    <property type="entry name" value="P_dom"/>
</dbReference>
<keyword evidence="9" id="KW-1185">Reference proteome</keyword>
<comment type="similarity">
    <text evidence="4 5">Belongs to the peptidase S8 family.</text>
</comment>
<evidence type="ECO:0000313" key="8">
    <source>
        <dbReference type="EMBL" id="GAA5508038.1"/>
    </source>
</evidence>
<dbReference type="PANTHER" id="PTHR42884">
    <property type="entry name" value="PROPROTEIN CONVERTASE SUBTILISIN/KEXIN-RELATED"/>
    <property type="match status" value="1"/>
</dbReference>
<dbReference type="Pfam" id="PF00082">
    <property type="entry name" value="Peptidase_S8"/>
    <property type="match status" value="1"/>
</dbReference>
<dbReference type="InterPro" id="IPR023828">
    <property type="entry name" value="Peptidase_S8_Ser-AS"/>
</dbReference>
<dbReference type="InterPro" id="IPR023827">
    <property type="entry name" value="Peptidase_S8_Asp-AS"/>
</dbReference>
<keyword evidence="2 4" id="KW-0378">Hydrolase</keyword>
<sequence length="707" mass="77282">MPIVTYGTSNEEGFELTESNNLIAVRTRTHQSLRSKSTVADPVEENLEGCELVMQFPEAGVEVYRVPKGEKKPAMQGRKRALRQHEDVRFAGGVLIDKDAHEPVIYTENLFIKFTDDQQDSDCERIIRESNLIIKEKLGFAVNSYFVQATEGTGQRVFDMALELLARPEVEYCHPELIRPRARKTIGSQQWHLGPITLDGISISNHAHVLSAHEMTRGQDVTIAIIDDGFDIDHPEFSRPGKITAPFDAVTQSSDPRPKDPYLDTPDDHGTACAGVACASGVDGAIGVAPESQLMPIRLMANLGSMAEAKAFQWATDHGADVISCSRGPEDGPWYAPNDPRHDRVHRLPASTRMAIDYALSSGRGGIGTAVLFAAGNGNESVENDGYASYERVLAVAACNDRGTRSVYSDYGPSIWCCFPSSDFEFVEEQHPAPITPGIWTTDRSGSKGYNWGVSHAGDAAGNYTNSFGGTSSACPGVAGVVALMLSVNPDLTPIEIKDLLRRSCDRVDPEGGQYNADGHSESYGYGRVNARRAVEMAIPTVTPRLKVIRDVYVPIPDRGSANVKMDIEDAGIIESIDVLFEIEHSYVSDLVVSLKPPRGTGAKVVLHDREAVATAGIWRLCRMQATPGLSRYSGKKCHGTWTLEVEDQAARDVGTIIRFGLLITLQPSEQQSNGLARHSKRNGASMSRRPASFARFHRTNFTPRIQ</sequence>
<evidence type="ECO:0000256" key="2">
    <source>
        <dbReference type="ARBA" id="ARBA00022801"/>
    </source>
</evidence>
<dbReference type="GO" id="GO:0008233">
    <property type="term" value="F:peptidase activity"/>
    <property type="evidence" value="ECO:0007669"/>
    <property type="project" value="UniProtKB-KW"/>
</dbReference>
<dbReference type="InterPro" id="IPR008979">
    <property type="entry name" value="Galactose-bd-like_sf"/>
</dbReference>